<dbReference type="AlphaFoldDB" id="A0A2J8A8M0"/>
<dbReference type="OrthoDB" id="3666223at2759"/>
<sequence>MSRTATSTGSTTPRTATGSTWQGRVKGMASPQPPRAESAQRRSRASTASPSGPSGSGASLRLLACPTSPSSRARRVQITVLLRPWRDSASASRISICSDSGSKSASSPPSPSARSRSRAVASHRAMARRTAGASRGSVRAATSAPGPAARLAAVTCATACATAAAVAAAASVRLGYRSSSCRRQVQGGRRSARAWPYDGLGTTVATGPRRRGLLRLAAGPAPDPRSVAAKPSKALTMAMGTRTGGPRAKLPLKVNAMGSAAAASAANTSSITARPSPSTASRTPLPGRSRMACSRRHRLLRAAADGGLELRREGVTDAWHRGAQLGITQAQGVPRHGVGALRENGGSSGGLPAPESNAAYGSTAFAAAVFATTTVAFAAAVFVVAAGSLAAAAVPIPAAAAASAASAAAVPAPAAVAASAAAAATVPIPAAVAVPVPAAAAAVSGGVVAVAAAVSRAAVRPGRVVAVARSAGAGGCQLQPLQQRQLWQAPPRAPSGTALVQGAGQHARQGAPQQQLLLLLPLPLLLLPLLLQLLLPLLQIPDALYESALDDGCTALHIASWIGCEAAVAVLLDWPRAGADAAASNPEFRDEHSGSTALHLAAEAGHEVVVEQLLRAGAQHGMTAYHVGSQHGQMKVVEALLRRNLRINAINGINGVNGINGLNARVRRATSRWSSAEGHIEVVELLLQARADVGARTKASGAADVRRAVVYGSQKAAEESGITALRLASEYGHAVVVEALLEEGAEVAAEDANGRTALRLACEYGHAEVVEVLLRAGAEGAVNARGLVTPPPNPPRPIGPGDAGTAAAATPAPKLPYDPNRCRFPPSTSAAAAAPLGPACCCWDCGSSSAIGSAPVDACSASGALRLWPASEPAAATGSGGRAAAGVDGAERSPKPPKPVAEPPPPPSPPPPPPACCGEGAAGLSAATPNTGAVEAAEPKRKGVAEAAPKGRGAPPPCRA</sequence>
<feature type="transmembrane region" description="Helical" evidence="5">
    <location>
        <begin position="364"/>
        <end position="386"/>
    </location>
</feature>
<feature type="region of interest" description="Disordered" evidence="4">
    <location>
        <begin position="93"/>
        <end position="141"/>
    </location>
</feature>
<feature type="repeat" description="ANK" evidence="3">
    <location>
        <begin position="620"/>
        <end position="652"/>
    </location>
</feature>
<feature type="compositionally biased region" description="Low complexity" evidence="4">
    <location>
        <begin position="799"/>
        <end position="812"/>
    </location>
</feature>
<feature type="compositionally biased region" description="Pro residues" evidence="4">
    <location>
        <begin position="896"/>
        <end position="915"/>
    </location>
</feature>
<keyword evidence="7" id="KW-1185">Reference proteome</keyword>
<dbReference type="PROSITE" id="PS50297">
    <property type="entry name" value="ANK_REP_REGION"/>
    <property type="match status" value="4"/>
</dbReference>
<dbReference type="Pfam" id="PF12796">
    <property type="entry name" value="Ank_2"/>
    <property type="match status" value="2"/>
</dbReference>
<feature type="transmembrane region" description="Helical" evidence="5">
    <location>
        <begin position="516"/>
        <end position="538"/>
    </location>
</feature>
<evidence type="ECO:0000313" key="7">
    <source>
        <dbReference type="Proteomes" id="UP000236333"/>
    </source>
</evidence>
<name>A0A2J8A8M0_9CHLO</name>
<reference evidence="6 7" key="1">
    <citation type="journal article" date="2017" name="Mol. Biol. Evol.">
        <title>The 4-celled Tetrabaena socialis nuclear genome reveals the essential components for genetic control of cell number at the origin of multicellularity in the volvocine lineage.</title>
        <authorList>
            <person name="Featherston J."/>
            <person name="Arakaki Y."/>
            <person name="Hanschen E.R."/>
            <person name="Ferris P.J."/>
            <person name="Michod R.E."/>
            <person name="Olson B.J.S.C."/>
            <person name="Nozaki H."/>
            <person name="Durand P.M."/>
        </authorList>
    </citation>
    <scope>NUCLEOTIDE SEQUENCE [LARGE SCALE GENOMIC DNA]</scope>
    <source>
        <strain evidence="6 7">NIES-571</strain>
    </source>
</reference>
<feature type="region of interest" description="Disordered" evidence="4">
    <location>
        <begin position="785"/>
        <end position="812"/>
    </location>
</feature>
<feature type="region of interest" description="Disordered" evidence="4">
    <location>
        <begin position="872"/>
        <end position="960"/>
    </location>
</feature>
<keyword evidence="5" id="KW-0472">Membrane</keyword>
<evidence type="ECO:0000256" key="1">
    <source>
        <dbReference type="ARBA" id="ARBA00022737"/>
    </source>
</evidence>
<keyword evidence="5" id="KW-0812">Transmembrane</keyword>
<gene>
    <name evidence="6" type="ORF">TSOC_004572</name>
</gene>
<feature type="region of interest" description="Disordered" evidence="4">
    <location>
        <begin position="266"/>
        <end position="291"/>
    </location>
</feature>
<dbReference type="InterPro" id="IPR002110">
    <property type="entry name" value="Ankyrin_rpt"/>
</dbReference>
<evidence type="ECO:0000256" key="4">
    <source>
        <dbReference type="SAM" id="MobiDB-lite"/>
    </source>
</evidence>
<dbReference type="SMART" id="SM00248">
    <property type="entry name" value="ANK"/>
    <property type="match status" value="6"/>
</dbReference>
<organism evidence="6 7">
    <name type="scientific">Tetrabaena socialis</name>
    <dbReference type="NCBI Taxonomy" id="47790"/>
    <lineage>
        <taxon>Eukaryota</taxon>
        <taxon>Viridiplantae</taxon>
        <taxon>Chlorophyta</taxon>
        <taxon>core chlorophytes</taxon>
        <taxon>Chlorophyceae</taxon>
        <taxon>CS clade</taxon>
        <taxon>Chlamydomonadales</taxon>
        <taxon>Tetrabaenaceae</taxon>
        <taxon>Tetrabaena</taxon>
    </lineage>
</organism>
<feature type="transmembrane region" description="Helical" evidence="5">
    <location>
        <begin position="398"/>
        <end position="424"/>
    </location>
</feature>
<feature type="repeat" description="ANK" evidence="3">
    <location>
        <begin position="720"/>
        <end position="752"/>
    </location>
</feature>
<accession>A0A2J8A8M0</accession>
<feature type="region of interest" description="Disordered" evidence="4">
    <location>
        <begin position="1"/>
        <end position="69"/>
    </location>
</feature>
<keyword evidence="1" id="KW-0677">Repeat</keyword>
<evidence type="ECO:0000256" key="5">
    <source>
        <dbReference type="SAM" id="Phobius"/>
    </source>
</evidence>
<dbReference type="SUPFAM" id="SSF48403">
    <property type="entry name" value="Ankyrin repeat"/>
    <property type="match status" value="1"/>
</dbReference>
<dbReference type="PANTHER" id="PTHR24198:SF195">
    <property type="entry name" value="DEATH DOMAIN-CONTAINING PROTEIN"/>
    <property type="match status" value="1"/>
</dbReference>
<keyword evidence="2 3" id="KW-0040">ANK repeat</keyword>
<feature type="transmembrane region" description="Helical" evidence="5">
    <location>
        <begin position="430"/>
        <end position="454"/>
    </location>
</feature>
<dbReference type="InterPro" id="IPR036770">
    <property type="entry name" value="Ankyrin_rpt-contain_sf"/>
</dbReference>
<dbReference type="Gene3D" id="1.25.40.20">
    <property type="entry name" value="Ankyrin repeat-containing domain"/>
    <property type="match status" value="3"/>
</dbReference>
<protein>
    <submittedName>
        <fullName evidence="6">Ankyrin-2</fullName>
    </submittedName>
</protein>
<evidence type="ECO:0000313" key="6">
    <source>
        <dbReference type="EMBL" id="PNH08851.1"/>
    </source>
</evidence>
<feature type="repeat" description="ANK" evidence="3">
    <location>
        <begin position="753"/>
        <end position="785"/>
    </location>
</feature>
<dbReference type="EMBL" id="PGGS01000114">
    <property type="protein sequence ID" value="PNH08851.1"/>
    <property type="molecule type" value="Genomic_DNA"/>
</dbReference>
<dbReference type="Proteomes" id="UP000236333">
    <property type="component" value="Unassembled WGS sequence"/>
</dbReference>
<evidence type="ECO:0000256" key="3">
    <source>
        <dbReference type="PROSITE-ProRule" id="PRU00023"/>
    </source>
</evidence>
<dbReference type="PRINTS" id="PR01415">
    <property type="entry name" value="ANKYRIN"/>
</dbReference>
<keyword evidence="5" id="KW-1133">Transmembrane helix</keyword>
<comment type="caution">
    <text evidence="6">The sequence shown here is derived from an EMBL/GenBank/DDBJ whole genome shotgun (WGS) entry which is preliminary data.</text>
</comment>
<feature type="compositionally biased region" description="Low complexity" evidence="4">
    <location>
        <begin position="93"/>
        <end position="124"/>
    </location>
</feature>
<feature type="compositionally biased region" description="Pro residues" evidence="4">
    <location>
        <begin position="789"/>
        <end position="798"/>
    </location>
</feature>
<evidence type="ECO:0000256" key="2">
    <source>
        <dbReference type="ARBA" id="ARBA00023043"/>
    </source>
</evidence>
<feature type="compositionally biased region" description="Low complexity" evidence="4">
    <location>
        <begin position="1"/>
        <end position="20"/>
    </location>
</feature>
<dbReference type="PANTHER" id="PTHR24198">
    <property type="entry name" value="ANKYRIN REPEAT AND PROTEIN KINASE DOMAIN-CONTAINING PROTEIN"/>
    <property type="match status" value="1"/>
</dbReference>
<proteinExistence type="predicted"/>
<feature type="repeat" description="ANK" evidence="3">
    <location>
        <begin position="593"/>
        <end position="619"/>
    </location>
</feature>
<dbReference type="PROSITE" id="PS50088">
    <property type="entry name" value="ANK_REPEAT"/>
    <property type="match status" value="4"/>
</dbReference>
<feature type="compositionally biased region" description="Low complexity" evidence="4">
    <location>
        <begin position="45"/>
        <end position="64"/>
    </location>
</feature>